<protein>
    <recommendedName>
        <fullName evidence="3">Anti-sigma factor</fullName>
    </recommendedName>
</protein>
<gene>
    <name evidence="1" type="ORF">ICN82_19835</name>
</gene>
<evidence type="ECO:0000313" key="2">
    <source>
        <dbReference type="Proteomes" id="UP000609121"/>
    </source>
</evidence>
<evidence type="ECO:0000313" key="1">
    <source>
        <dbReference type="EMBL" id="MBE3640460.1"/>
    </source>
</evidence>
<dbReference type="InterPro" id="IPR041916">
    <property type="entry name" value="Anti_sigma_zinc_sf"/>
</dbReference>
<dbReference type="EMBL" id="JACVXA010000095">
    <property type="protein sequence ID" value="MBE3640460.1"/>
    <property type="molecule type" value="Genomic_DNA"/>
</dbReference>
<accession>A0A8J6ZFS0</accession>
<keyword evidence="2" id="KW-1185">Reference proteome</keyword>
<comment type="caution">
    <text evidence="1">The sequence shown here is derived from an EMBL/GenBank/DDBJ whole genome shotgun (WGS) entry which is preliminary data.</text>
</comment>
<dbReference type="Gene3D" id="1.10.10.1320">
    <property type="entry name" value="Anti-sigma factor, zinc-finger domain"/>
    <property type="match status" value="1"/>
</dbReference>
<evidence type="ECO:0008006" key="3">
    <source>
        <dbReference type="Google" id="ProtNLM"/>
    </source>
</evidence>
<sequence>MAGRPQRFSEDALLAFIRGEAPPDQAAEIAAAREADPQFAAELGVMAALGPALRDGDTVQPPGELAWRRLEAQIRRETPAAAPVPARARQLRMWQAASAICAVAALGQAAFLATRPAAPGYQTASGPAAAAHVLAVAFDPAATEAQMRALIRAAGAEITGGPGAAALYRLGFADEAAREAARAMLDADPIVALVAEE</sequence>
<dbReference type="Proteomes" id="UP000609121">
    <property type="component" value="Unassembled WGS sequence"/>
</dbReference>
<dbReference type="RefSeq" id="WP_193186666.1">
    <property type="nucleotide sequence ID" value="NZ_JACVXA010000095.1"/>
</dbReference>
<dbReference type="AlphaFoldDB" id="A0A8J6ZFS0"/>
<name>A0A8J6ZFS0_9RHOB</name>
<reference evidence="1" key="1">
    <citation type="submission" date="2020-09" db="EMBL/GenBank/DDBJ databases">
        <title>A novel bacterium of genus Mangrovicoccus, isolated from South China Sea.</title>
        <authorList>
            <person name="Huang H."/>
            <person name="Mo K."/>
            <person name="Hu Y."/>
        </authorList>
    </citation>
    <scope>NUCLEOTIDE SEQUENCE</scope>
    <source>
        <strain evidence="1">HB182678</strain>
    </source>
</reference>
<proteinExistence type="predicted"/>
<organism evidence="1 2">
    <name type="scientific">Mangrovicoccus algicola</name>
    <dbReference type="NCBI Taxonomy" id="2771008"/>
    <lineage>
        <taxon>Bacteria</taxon>
        <taxon>Pseudomonadati</taxon>
        <taxon>Pseudomonadota</taxon>
        <taxon>Alphaproteobacteria</taxon>
        <taxon>Rhodobacterales</taxon>
        <taxon>Paracoccaceae</taxon>
        <taxon>Mangrovicoccus</taxon>
    </lineage>
</organism>